<evidence type="ECO:0000313" key="3">
    <source>
        <dbReference type="Proteomes" id="UP001319200"/>
    </source>
</evidence>
<dbReference type="Proteomes" id="UP001319200">
    <property type="component" value="Unassembled WGS sequence"/>
</dbReference>
<sequence>MNQQNSRCSIVVIGANGGTGLQLVKMALQRNHDVTAIVRNPARLKMHHPNLTIVQGDILQPETYRVSLVNKNVVISAIGTRSTAATTLYSRGSENILKSMQDTGVTRAFFISASGLEVNPSFNFLMRMATKHLLQRILRNMYDDLERMEAIVKRSDLDWTIMRPPRLTNAEVTGRYRFSVNRYLDHGMVISRADLSHFILENIYNSDIYQSTVEVAY</sequence>
<dbReference type="InterPro" id="IPR036291">
    <property type="entry name" value="NAD(P)-bd_dom_sf"/>
</dbReference>
<gene>
    <name evidence="2" type="ORF">KK083_24760</name>
</gene>
<dbReference type="CDD" id="cd05244">
    <property type="entry name" value="BVR-B_like_SDR_a"/>
    <property type="match status" value="1"/>
</dbReference>
<dbReference type="GO" id="GO:0004074">
    <property type="term" value="F:biliverdin reductase [NAD(P)H] activity"/>
    <property type="evidence" value="ECO:0007669"/>
    <property type="project" value="TreeGrafter"/>
</dbReference>
<comment type="caution">
    <text evidence="2">The sequence shown here is derived from an EMBL/GenBank/DDBJ whole genome shotgun (WGS) entry which is preliminary data.</text>
</comment>
<dbReference type="RefSeq" id="WP_254168501.1">
    <property type="nucleotide sequence ID" value="NZ_JAHESF010000035.1"/>
</dbReference>
<dbReference type="AlphaFoldDB" id="A0AAP2DRS2"/>
<keyword evidence="3" id="KW-1185">Reference proteome</keyword>
<organism evidence="2 3">
    <name type="scientific">Chryseosolibacter histidini</name>
    <dbReference type="NCBI Taxonomy" id="2782349"/>
    <lineage>
        <taxon>Bacteria</taxon>
        <taxon>Pseudomonadati</taxon>
        <taxon>Bacteroidota</taxon>
        <taxon>Cytophagia</taxon>
        <taxon>Cytophagales</taxon>
        <taxon>Chryseotaleaceae</taxon>
        <taxon>Chryseosolibacter</taxon>
    </lineage>
</organism>
<protein>
    <submittedName>
        <fullName evidence="2">SDR family oxidoreductase</fullName>
    </submittedName>
</protein>
<dbReference type="PANTHER" id="PTHR43355">
    <property type="entry name" value="FLAVIN REDUCTASE (NADPH)"/>
    <property type="match status" value="1"/>
</dbReference>
<dbReference type="Pfam" id="PF13460">
    <property type="entry name" value="NAD_binding_10"/>
    <property type="match status" value="1"/>
</dbReference>
<dbReference type="InterPro" id="IPR051606">
    <property type="entry name" value="Polyketide_Oxido-like"/>
</dbReference>
<name>A0AAP2DRS2_9BACT</name>
<evidence type="ECO:0000313" key="2">
    <source>
        <dbReference type="EMBL" id="MBT1700123.1"/>
    </source>
</evidence>
<evidence type="ECO:0000259" key="1">
    <source>
        <dbReference type="Pfam" id="PF13460"/>
    </source>
</evidence>
<dbReference type="GO" id="GO:0042602">
    <property type="term" value="F:riboflavin reductase (NADPH) activity"/>
    <property type="evidence" value="ECO:0007669"/>
    <property type="project" value="TreeGrafter"/>
</dbReference>
<proteinExistence type="predicted"/>
<dbReference type="PANTHER" id="PTHR43355:SF2">
    <property type="entry name" value="FLAVIN REDUCTASE (NADPH)"/>
    <property type="match status" value="1"/>
</dbReference>
<accession>A0AAP2DRS2</accession>
<dbReference type="InterPro" id="IPR016040">
    <property type="entry name" value="NAD(P)-bd_dom"/>
</dbReference>
<dbReference type="SUPFAM" id="SSF51735">
    <property type="entry name" value="NAD(P)-binding Rossmann-fold domains"/>
    <property type="match status" value="1"/>
</dbReference>
<reference evidence="2 3" key="1">
    <citation type="submission" date="2021-05" db="EMBL/GenBank/DDBJ databases">
        <title>A Polyphasic approach of four new species of the genus Ohtaekwangia: Ohtaekwangia histidinii sp. nov., Ohtaekwangia cretensis sp. nov., Ohtaekwangia indiensis sp. nov., Ohtaekwangia reichenbachii sp. nov. from diverse environment.</title>
        <authorList>
            <person name="Octaviana S."/>
        </authorList>
    </citation>
    <scope>NUCLEOTIDE SEQUENCE [LARGE SCALE GENOMIC DNA]</scope>
    <source>
        <strain evidence="2 3">PWU4</strain>
    </source>
</reference>
<dbReference type="Gene3D" id="3.40.50.720">
    <property type="entry name" value="NAD(P)-binding Rossmann-like Domain"/>
    <property type="match status" value="1"/>
</dbReference>
<feature type="domain" description="NAD(P)-binding" evidence="1">
    <location>
        <begin position="14"/>
        <end position="203"/>
    </location>
</feature>
<dbReference type="EMBL" id="JAHESF010000035">
    <property type="protein sequence ID" value="MBT1700123.1"/>
    <property type="molecule type" value="Genomic_DNA"/>
</dbReference>